<sequence>MVLFIISIFILLLVLSYFLIVFLPELKRQKQYSLAMSEWTKLHNRNKLSDYIPYDVYDSKKKIYHHKYGNFAIVYKINPRQFAGNSTATCIQEILNKMEDGMIFQACLMGSKNDHGIIANWKESHLKRWQDDKTLSQNSKSLIKSAVDNIAEFYYSKFDNSIAKHITTKSKDFSLYLSVSSPNYDDIESFGEVFHNILEGNRFTPTSVEPKEMQLIAFELLNSNHSLKPEVCPMYDENQPISSQCIAHDTEVLFTDDYVVADNRYWINMSPLRYPEYAKINDMGIKVGDYITQSLDTNQFQDNFIISFTAEKKNENKLSSVKRNHGIILTQKWPEGIFRKFNDVKSESVSILDRIDVKKEKCFSVDLNILVSGKNLKTAEQNAAIVTSYWNKGGNTSSIVLTKTRGIQQLCFLAALPSCTNSEYFSTTAKFYSMFGDAASQFVPIESDWKGTINPNIMLYSRRGQLAGFDMFQSNNNYNGYVIAESGSGKSVFLNMIAFNSYIRGDRVFILDYGGSFKKLCEILGGQYIEPDRQKPFSLNPFSEIRDEIHLGEELEFLSGFVYTLGANKNREEYEKNEKYMKSMLQDTIKYCFSKIGNRMEITDIRDELSIEAKNNTRISDFCKQIGMYCRDGIYEKFFCGKCAVDFSNEFIVAEIQQIEKDEDLRDPLIMLLTYHQSNAIYGSANNGKQRIINIYDEAHKYIGKDPRMDEFIEQNYRRGRKQGASSIIATQGFEDIYDSASGKLSRSGKAIINSSSWKFFLKQSETSINLLLKSGVLSFSKLEEEFMRTTKTIKGDYSEVFLITPDESKYTYRLVLDKYFYYITTTAPEDKAKISAKLSQGMLIGEAIESVIKDDLEQK</sequence>
<evidence type="ECO:0000313" key="4">
    <source>
        <dbReference type="Proteomes" id="UP000052237"/>
    </source>
</evidence>
<reference evidence="3 4" key="1">
    <citation type="submission" date="2015-11" db="EMBL/GenBank/DDBJ databases">
        <authorList>
            <consortium name="Pathogen Informatics"/>
        </authorList>
    </citation>
    <scope>NUCLEOTIDE SEQUENCE [LARGE SCALE GENOMIC DNA]</scope>
    <source>
        <strain evidence="3 4">006A-0059</strain>
    </source>
</reference>
<organism evidence="3 4">
    <name type="scientific">Campylobacter hyointestinalis subsp. hyointestinalis</name>
    <dbReference type="NCBI Taxonomy" id="91352"/>
    <lineage>
        <taxon>Bacteria</taxon>
        <taxon>Pseudomonadati</taxon>
        <taxon>Campylobacterota</taxon>
        <taxon>Epsilonproteobacteria</taxon>
        <taxon>Campylobacterales</taxon>
        <taxon>Campylobacteraceae</taxon>
        <taxon>Campylobacter</taxon>
    </lineage>
</organism>
<keyword evidence="1" id="KW-1133">Transmembrane helix</keyword>
<dbReference type="Proteomes" id="UP000052237">
    <property type="component" value="Unassembled WGS sequence"/>
</dbReference>
<evidence type="ECO:0000256" key="1">
    <source>
        <dbReference type="SAM" id="Phobius"/>
    </source>
</evidence>
<dbReference type="Gene3D" id="3.40.50.300">
    <property type="entry name" value="P-loop containing nucleotide triphosphate hydrolases"/>
    <property type="match status" value="1"/>
</dbReference>
<dbReference type="InterPro" id="IPR043964">
    <property type="entry name" value="P-loop_TraG"/>
</dbReference>
<dbReference type="Pfam" id="PF11130">
    <property type="entry name" value="TraC_F_IV"/>
    <property type="match status" value="1"/>
</dbReference>
<dbReference type="InterPro" id="IPR027417">
    <property type="entry name" value="P-loop_NTPase"/>
</dbReference>
<dbReference type="PANTHER" id="PTHR38467">
    <property type="match status" value="1"/>
</dbReference>
<feature type="transmembrane region" description="Helical" evidence="1">
    <location>
        <begin position="6"/>
        <end position="26"/>
    </location>
</feature>
<dbReference type="AlphaFoldDB" id="A0A0S4SUP6"/>
<dbReference type="InterPro" id="IPR025955">
    <property type="entry name" value="TraC/Conjuga_ATPase"/>
</dbReference>
<protein>
    <submittedName>
        <fullName evidence="3">Pillus assembly protein</fullName>
    </submittedName>
</protein>
<dbReference type="PANTHER" id="PTHR38467:SF1">
    <property type="entry name" value="CONJUGATIVE TRANSFER: ASSEMBLY"/>
    <property type="match status" value="1"/>
</dbReference>
<feature type="domain" description="TraG P-loop" evidence="2">
    <location>
        <begin position="476"/>
        <end position="854"/>
    </location>
</feature>
<accession>A0A0S4SUP6</accession>
<evidence type="ECO:0000313" key="3">
    <source>
        <dbReference type="EMBL" id="CUU90043.1"/>
    </source>
</evidence>
<keyword evidence="4" id="KW-1185">Reference proteome</keyword>
<proteinExistence type="predicted"/>
<dbReference type="SUPFAM" id="SSF52540">
    <property type="entry name" value="P-loop containing nucleoside triphosphate hydrolases"/>
    <property type="match status" value="1"/>
</dbReference>
<dbReference type="RefSeq" id="WP_059435507.1">
    <property type="nucleotide sequence ID" value="NZ_FAVB01000007.1"/>
</dbReference>
<dbReference type="InterPro" id="IPR053155">
    <property type="entry name" value="F-pilin_assembly_TraC"/>
</dbReference>
<dbReference type="Pfam" id="PF19044">
    <property type="entry name" value="P-loop_TraG"/>
    <property type="match status" value="1"/>
</dbReference>
<name>A0A0S4SUP6_CAMHY</name>
<evidence type="ECO:0000259" key="2">
    <source>
        <dbReference type="Pfam" id="PF19044"/>
    </source>
</evidence>
<keyword evidence="1" id="KW-0812">Transmembrane</keyword>
<dbReference type="EMBL" id="FAVB01000007">
    <property type="protein sequence ID" value="CUU90043.1"/>
    <property type="molecule type" value="Genomic_DNA"/>
</dbReference>
<keyword evidence="1" id="KW-0472">Membrane</keyword>
<comment type="caution">
    <text evidence="3">The sequence shown here is derived from an EMBL/GenBank/DDBJ whole genome shotgun (WGS) entry which is preliminary data.</text>
</comment>
<gene>
    <name evidence="3" type="primary">traC_1</name>
    <name evidence="3" type="ORF">ERS686654_02063</name>
</gene>
<dbReference type="Gene3D" id="1.10.8.730">
    <property type="match status" value="1"/>
</dbReference>